<reference evidence="5 6" key="1">
    <citation type="submission" date="2024-01" db="EMBL/GenBank/DDBJ databases">
        <title>Comparative genomics of Cryptococcus and Kwoniella reveals pathogenesis evolution and contrasting modes of karyotype evolution via chromosome fusion or intercentromeric recombination.</title>
        <authorList>
            <person name="Coelho M.A."/>
            <person name="David-Palma M."/>
            <person name="Shea T."/>
            <person name="Bowers K."/>
            <person name="McGinley-Smith S."/>
            <person name="Mohammad A.W."/>
            <person name="Gnirke A."/>
            <person name="Yurkov A.M."/>
            <person name="Nowrousian M."/>
            <person name="Sun S."/>
            <person name="Cuomo C.A."/>
            <person name="Heitman J."/>
        </authorList>
    </citation>
    <scope>NUCLEOTIDE SEQUENCE [LARGE SCALE GENOMIC DNA]</scope>
    <source>
        <strain evidence="5 6">CBS 6074</strain>
    </source>
</reference>
<keyword evidence="6" id="KW-1185">Reference proteome</keyword>
<dbReference type="PANTHER" id="PTHR22840">
    <property type="entry name" value="WD REPEAT-CONTAINING PROTEIN 36"/>
    <property type="match status" value="1"/>
</dbReference>
<dbReference type="SMART" id="SM00320">
    <property type="entry name" value="WD40"/>
    <property type="match status" value="10"/>
</dbReference>
<dbReference type="Pfam" id="PF25168">
    <property type="entry name" value="Beta-prop_WDR36-Utp21_2nd"/>
    <property type="match status" value="1"/>
</dbReference>
<evidence type="ECO:0000313" key="5">
    <source>
        <dbReference type="EMBL" id="WWC88672.1"/>
    </source>
</evidence>
<evidence type="ECO:0000259" key="3">
    <source>
        <dbReference type="Pfam" id="PF04192"/>
    </source>
</evidence>
<dbReference type="EMBL" id="CP144101">
    <property type="protein sequence ID" value="WWC88672.1"/>
    <property type="molecule type" value="Genomic_DNA"/>
</dbReference>
<dbReference type="SUPFAM" id="SSF50978">
    <property type="entry name" value="WD40 repeat-like"/>
    <property type="match status" value="3"/>
</dbReference>
<evidence type="ECO:0000256" key="2">
    <source>
        <dbReference type="SAM" id="MobiDB-lite"/>
    </source>
</evidence>
<dbReference type="Proteomes" id="UP001355207">
    <property type="component" value="Chromosome 4"/>
</dbReference>
<feature type="compositionally biased region" description="Polar residues" evidence="2">
    <location>
        <begin position="10"/>
        <end position="20"/>
    </location>
</feature>
<dbReference type="InterPro" id="IPR036322">
    <property type="entry name" value="WD40_repeat_dom_sf"/>
</dbReference>
<protein>
    <recommendedName>
        <fullName evidence="7">U3 small nucleolar RNA-associated protein 21</fullName>
    </recommendedName>
</protein>
<keyword evidence="1" id="KW-0853">WD repeat</keyword>
<gene>
    <name evidence="5" type="ORF">L201_003585</name>
</gene>
<evidence type="ECO:0000256" key="1">
    <source>
        <dbReference type="PROSITE-ProRule" id="PRU00221"/>
    </source>
</evidence>
<evidence type="ECO:0000259" key="4">
    <source>
        <dbReference type="Pfam" id="PF25171"/>
    </source>
</evidence>
<dbReference type="InterPro" id="IPR001680">
    <property type="entry name" value="WD40_rpt"/>
</dbReference>
<dbReference type="RefSeq" id="XP_066075435.1">
    <property type="nucleotide sequence ID" value="XM_066219338.1"/>
</dbReference>
<dbReference type="InterPro" id="IPR059157">
    <property type="entry name" value="WDR36-Utp21_N"/>
</dbReference>
<proteinExistence type="predicted"/>
<accession>A0AAX4JTH0</accession>
<dbReference type="Gene3D" id="2.130.10.10">
    <property type="entry name" value="YVTN repeat-like/Quinoprotein amine dehydrogenase"/>
    <property type="match status" value="2"/>
</dbReference>
<feature type="domain" description="WDR36/Utp21 N-terminal" evidence="4">
    <location>
        <begin position="63"/>
        <end position="333"/>
    </location>
</feature>
<dbReference type="GO" id="GO:0006364">
    <property type="term" value="P:rRNA processing"/>
    <property type="evidence" value="ECO:0007669"/>
    <property type="project" value="InterPro"/>
</dbReference>
<dbReference type="AlphaFoldDB" id="A0AAX4JTH0"/>
<dbReference type="PANTHER" id="PTHR22840:SF12">
    <property type="entry name" value="WD REPEAT-CONTAINING PROTEIN 36"/>
    <property type="match status" value="1"/>
</dbReference>
<dbReference type="PROSITE" id="PS50294">
    <property type="entry name" value="WD_REPEATS_REGION"/>
    <property type="match status" value="1"/>
</dbReference>
<dbReference type="PROSITE" id="PS50082">
    <property type="entry name" value="WD_REPEATS_2"/>
    <property type="match status" value="2"/>
</dbReference>
<dbReference type="Pfam" id="PF25171">
    <property type="entry name" value="Beta-prop_WDR36-Utp21_1st"/>
    <property type="match status" value="1"/>
</dbReference>
<dbReference type="Pfam" id="PF04192">
    <property type="entry name" value="Utp21"/>
    <property type="match status" value="1"/>
</dbReference>
<feature type="repeat" description="WD" evidence="1">
    <location>
        <begin position="610"/>
        <end position="651"/>
    </location>
</feature>
<dbReference type="GeneID" id="91094255"/>
<feature type="domain" description="WDR36/Utp21 C-terminal" evidence="3">
    <location>
        <begin position="739"/>
        <end position="944"/>
    </location>
</feature>
<name>A0AAX4JTH0_9TREE</name>
<dbReference type="InterPro" id="IPR007319">
    <property type="entry name" value="WDR36/Utp21_C"/>
</dbReference>
<dbReference type="GO" id="GO:0034388">
    <property type="term" value="C:Pwp2p-containing subcomplex of 90S preribosome"/>
    <property type="evidence" value="ECO:0007669"/>
    <property type="project" value="TreeGrafter"/>
</dbReference>
<organism evidence="5 6">
    <name type="scientific">Kwoniella dendrophila CBS 6074</name>
    <dbReference type="NCBI Taxonomy" id="1295534"/>
    <lineage>
        <taxon>Eukaryota</taxon>
        <taxon>Fungi</taxon>
        <taxon>Dikarya</taxon>
        <taxon>Basidiomycota</taxon>
        <taxon>Agaricomycotina</taxon>
        <taxon>Tremellomycetes</taxon>
        <taxon>Tremellales</taxon>
        <taxon>Cryptococcaceae</taxon>
        <taxon>Kwoniella</taxon>
    </lineage>
</organism>
<sequence length="946" mass="103763">MAPQNKRQKNGTSIEQQPTAGPSKPTPRLFAPFRALGHVTDHVPYAMFVHTPQGALATPTVNITTSVGRSWLMWDAAKMTLVFAGPDAGAQINSLGMTGTEIYASAGARVVRYHRGKETGSYESPDQSTLGKILIFGEDLIVLKEDGTGLIVYDLQSRQLKNQITFHSSFTATHIMHPSTYLNKVLIGSQQGELQLWNIKSCSLIHTFSHPTPASASPITAIVQSPAIDVIGVGYLDGSVRISDVRQGDLVMQMKIEDGAVAGLSFRMDGPPILATASSTGSLATWDLSKGGRVLHVVRGAHDQSVTGLQWVAGQPLLVSSSADNSVKQWLCDSPTGMPRLLKFRGGHHAPPTCIRYYGEDGKQILTAGRDRSLRYTSVVRDSRSFELSQGSLIKKAIGLGVTVDHLKYPQITAISSTSIRSKDWEDVVTAHADDSIARTWRVQEKRLGPWTFEMESGVAQAVTVTACGNFSLVGSSTGEIRMYNMQSGKERRSFSLSGQIKGDSKPKIISTSKTVKAKATAALEPTQKTLEAITGLCSDALNRVVVASTLEGKLYFFDFHTTQLIHSAQLSTSITSMSLNRDSGLLSIICDDLTVRLIDIETRRIVRELRGFKGRILDTVFSPDSRWLLVTSLDSTIRTFDIPTGRLVDAFKTASIATSITFSPTGDFLATAHVDSVGIHLWANKAQFSEVALRHIPEEEDVPEIALPSVQGLDEDAAIEGIEDVGAPEFTDVYTTPEQLTEGLITLSLLPRSRWQTLLNLETIKQRNKPKEAPKVPEAAPFFLPTVSGLETKFDLSNTSGVNGEDESNKNGNRLDLSNGSWLESEFTKKLSREDENGDYNSFFEYIKSLPPSTLDLEIRSLTTIENLLNFLNCLIGRLNSNKDFEAVQSILTIFLNVHNDILINNPEEFKSKLEEFKLNQIQKTKRLRDLVGYNLGTIGFLRSN</sequence>
<evidence type="ECO:0000313" key="6">
    <source>
        <dbReference type="Proteomes" id="UP001355207"/>
    </source>
</evidence>
<feature type="repeat" description="WD" evidence="1">
    <location>
        <begin position="299"/>
        <end position="330"/>
    </location>
</feature>
<dbReference type="InterPro" id="IPR015943">
    <property type="entry name" value="WD40/YVTN_repeat-like_dom_sf"/>
</dbReference>
<evidence type="ECO:0008006" key="7">
    <source>
        <dbReference type="Google" id="ProtNLM"/>
    </source>
</evidence>
<dbReference type="GO" id="GO:0032040">
    <property type="term" value="C:small-subunit processome"/>
    <property type="evidence" value="ECO:0007669"/>
    <property type="project" value="InterPro"/>
</dbReference>
<feature type="region of interest" description="Disordered" evidence="2">
    <location>
        <begin position="1"/>
        <end position="28"/>
    </location>
</feature>